<dbReference type="Proteomes" id="UP000663882">
    <property type="component" value="Unassembled WGS sequence"/>
</dbReference>
<dbReference type="Pfam" id="PF13358">
    <property type="entry name" value="DDE_3"/>
    <property type="match status" value="1"/>
</dbReference>
<dbReference type="Proteomes" id="UP000663823">
    <property type="component" value="Unassembled WGS sequence"/>
</dbReference>
<name>A0A819S1H5_9BILA</name>
<evidence type="ECO:0000313" key="4">
    <source>
        <dbReference type="Proteomes" id="UP000663823"/>
    </source>
</evidence>
<sequence length="226" mass="26532">MIVGISKSSVQRALKRFEERGDFYDRPRSGRPKKLNDRNKTRLDWCLEHSNWTIDDWKRVIFSDETAFYIIKRKKEVKIWRTKNERWKEGCMHVAAVGGGGRVNFWGAITAEGTGCFRIYTENTNSDVYCGILENYLIPTMQLYQMENNYIYQDDNFRYHVSRQTQTKLRELGVQSLEWPAKSPDLNVIEHLWSIIDDQLNALPMSSVQELTEALSSIWLSIKPQL</sequence>
<dbReference type="InterPro" id="IPR038717">
    <property type="entry name" value="Tc1-like_DDE_dom"/>
</dbReference>
<reference evidence="3" key="1">
    <citation type="submission" date="2021-02" db="EMBL/GenBank/DDBJ databases">
        <authorList>
            <person name="Nowell W R."/>
        </authorList>
    </citation>
    <scope>NUCLEOTIDE SEQUENCE</scope>
</reference>
<evidence type="ECO:0000313" key="3">
    <source>
        <dbReference type="EMBL" id="CAF4055726.1"/>
    </source>
</evidence>
<dbReference type="PANTHER" id="PTHR23022">
    <property type="entry name" value="TRANSPOSABLE ELEMENT-RELATED"/>
    <property type="match status" value="1"/>
</dbReference>
<dbReference type="InterPro" id="IPR036397">
    <property type="entry name" value="RNaseH_sf"/>
</dbReference>
<comment type="caution">
    <text evidence="3">The sequence shown here is derived from an EMBL/GenBank/DDBJ whole genome shotgun (WGS) entry which is preliminary data.</text>
</comment>
<accession>A0A819S1H5</accession>
<feature type="domain" description="Tc1-like transposase DDE" evidence="1">
    <location>
        <begin position="59"/>
        <end position="211"/>
    </location>
</feature>
<feature type="non-terminal residue" evidence="3">
    <location>
        <position position="1"/>
    </location>
</feature>
<dbReference type="PANTHER" id="PTHR23022:SF119">
    <property type="entry name" value="TC1-LIKE TRANSPOSASE DDE DOMAIN-CONTAINING PROTEIN"/>
    <property type="match status" value="1"/>
</dbReference>
<evidence type="ECO:0000313" key="2">
    <source>
        <dbReference type="EMBL" id="CAF1440010.1"/>
    </source>
</evidence>
<dbReference type="EMBL" id="CAJOAX010009416">
    <property type="protein sequence ID" value="CAF4055726.1"/>
    <property type="molecule type" value="Genomic_DNA"/>
</dbReference>
<proteinExistence type="predicted"/>
<dbReference type="GO" id="GO:0003676">
    <property type="term" value="F:nucleic acid binding"/>
    <property type="evidence" value="ECO:0007669"/>
    <property type="project" value="InterPro"/>
</dbReference>
<dbReference type="InterPro" id="IPR052338">
    <property type="entry name" value="Transposase_5"/>
</dbReference>
<dbReference type="EMBL" id="CAJNOO010006138">
    <property type="protein sequence ID" value="CAF1440010.1"/>
    <property type="molecule type" value="Genomic_DNA"/>
</dbReference>
<dbReference type="AlphaFoldDB" id="A0A819S1H5"/>
<protein>
    <recommendedName>
        <fullName evidence="1">Tc1-like transposase DDE domain-containing protein</fullName>
    </recommendedName>
</protein>
<dbReference type="OrthoDB" id="4843387at2759"/>
<gene>
    <name evidence="3" type="ORF">OTI717_LOCUS31882</name>
    <name evidence="2" type="ORF">RFH988_LOCUS36311</name>
</gene>
<evidence type="ECO:0000259" key="1">
    <source>
        <dbReference type="Pfam" id="PF13358"/>
    </source>
</evidence>
<organism evidence="3 4">
    <name type="scientific">Rotaria sordida</name>
    <dbReference type="NCBI Taxonomy" id="392033"/>
    <lineage>
        <taxon>Eukaryota</taxon>
        <taxon>Metazoa</taxon>
        <taxon>Spiralia</taxon>
        <taxon>Gnathifera</taxon>
        <taxon>Rotifera</taxon>
        <taxon>Eurotatoria</taxon>
        <taxon>Bdelloidea</taxon>
        <taxon>Philodinida</taxon>
        <taxon>Philodinidae</taxon>
        <taxon>Rotaria</taxon>
    </lineage>
</organism>
<dbReference type="Gene3D" id="3.30.420.10">
    <property type="entry name" value="Ribonuclease H-like superfamily/Ribonuclease H"/>
    <property type="match status" value="1"/>
</dbReference>